<keyword evidence="7" id="KW-1185">Reference proteome</keyword>
<dbReference type="EMBL" id="SRXV01000001">
    <property type="protein sequence ID" value="TGY94016.1"/>
    <property type="molecule type" value="Genomic_DNA"/>
</dbReference>
<keyword evidence="1" id="KW-0813">Transport</keyword>
<evidence type="ECO:0000256" key="4">
    <source>
        <dbReference type="ARBA" id="ARBA00023004"/>
    </source>
</evidence>
<dbReference type="InterPro" id="IPR012292">
    <property type="entry name" value="Globin/Proto"/>
</dbReference>
<evidence type="ECO:0000256" key="3">
    <source>
        <dbReference type="ARBA" id="ARBA00022723"/>
    </source>
</evidence>
<dbReference type="AlphaFoldDB" id="A0A4S2HDG4"/>
<dbReference type="RefSeq" id="WP_135943211.1">
    <property type="nucleotide sequence ID" value="NZ_BMEI01000001.1"/>
</dbReference>
<organism evidence="6 7">
    <name type="scientific">Marinicauda pacifica</name>
    <dbReference type="NCBI Taxonomy" id="1133559"/>
    <lineage>
        <taxon>Bacteria</taxon>
        <taxon>Pseudomonadati</taxon>
        <taxon>Pseudomonadota</taxon>
        <taxon>Alphaproteobacteria</taxon>
        <taxon>Maricaulales</taxon>
        <taxon>Maricaulaceae</taxon>
        <taxon>Marinicauda</taxon>
    </lineage>
</organism>
<dbReference type="CDD" id="cd08916">
    <property type="entry name" value="TrHb3_P"/>
    <property type="match status" value="1"/>
</dbReference>
<dbReference type="SUPFAM" id="SSF46458">
    <property type="entry name" value="Globin-like"/>
    <property type="match status" value="1"/>
</dbReference>
<dbReference type="Pfam" id="PF01152">
    <property type="entry name" value="Bac_globin"/>
    <property type="match status" value="1"/>
</dbReference>
<dbReference type="Proteomes" id="UP000305451">
    <property type="component" value="Unassembled WGS sequence"/>
</dbReference>
<feature type="binding site" description="distal binding residue" evidence="5">
    <location>
        <position position="81"/>
    </location>
    <ligand>
        <name>heme</name>
        <dbReference type="ChEBI" id="CHEBI:30413"/>
    </ligand>
    <ligandPart>
        <name>Fe</name>
        <dbReference type="ChEBI" id="CHEBI:18248"/>
    </ligandPart>
</feature>
<dbReference type="GO" id="GO:0019825">
    <property type="term" value="F:oxygen binding"/>
    <property type="evidence" value="ECO:0007669"/>
    <property type="project" value="InterPro"/>
</dbReference>
<dbReference type="InterPro" id="IPR001486">
    <property type="entry name" value="Hemoglobin_trunc"/>
</dbReference>
<comment type="caution">
    <text evidence="6">The sequence shown here is derived from an EMBL/GenBank/DDBJ whole genome shotgun (WGS) entry which is preliminary data.</text>
</comment>
<evidence type="ECO:0000256" key="2">
    <source>
        <dbReference type="ARBA" id="ARBA00022617"/>
    </source>
</evidence>
<accession>A0A4S2HDG4</accession>
<dbReference type="OrthoDB" id="25954at2"/>
<keyword evidence="2 5" id="KW-0349">Heme</keyword>
<proteinExistence type="predicted"/>
<dbReference type="InterPro" id="IPR009050">
    <property type="entry name" value="Globin-like_sf"/>
</dbReference>
<protein>
    <submittedName>
        <fullName evidence="6">Group III truncated hemoglobin</fullName>
    </submittedName>
</protein>
<evidence type="ECO:0000256" key="1">
    <source>
        <dbReference type="ARBA" id="ARBA00022448"/>
    </source>
</evidence>
<sequence>MQSSDISNSDIRDASGPGIDEAMIRTLVNAFYDRVKQDALIGPVFAERISDWEPHLQRMYAFWSSVMLGTRRYSGRPVPLHAALDIEGRHFDRWLTLFVHTAREVCPPQAAAAFVFRARKIAEGMQRAIDFGRT</sequence>
<keyword evidence="4 5" id="KW-0408">Iron</keyword>
<dbReference type="GO" id="GO:0020037">
    <property type="term" value="F:heme binding"/>
    <property type="evidence" value="ECO:0007669"/>
    <property type="project" value="InterPro"/>
</dbReference>
<gene>
    <name evidence="6" type="ORF">E5162_01635</name>
</gene>
<dbReference type="Gene3D" id="1.10.490.10">
    <property type="entry name" value="Globins"/>
    <property type="match status" value="1"/>
</dbReference>
<evidence type="ECO:0000313" key="6">
    <source>
        <dbReference type="EMBL" id="TGY94016.1"/>
    </source>
</evidence>
<keyword evidence="3 5" id="KW-0479">Metal-binding</keyword>
<evidence type="ECO:0000313" key="7">
    <source>
        <dbReference type="Proteomes" id="UP000305451"/>
    </source>
</evidence>
<name>A0A4S2HDG4_9PROT</name>
<dbReference type="GO" id="GO:0046872">
    <property type="term" value="F:metal ion binding"/>
    <property type="evidence" value="ECO:0007669"/>
    <property type="project" value="UniProtKB-KW"/>
</dbReference>
<reference evidence="6 7" key="1">
    <citation type="journal article" date="2013" name="Int. J. Syst. Evol. Microbiol.">
        <title>Marinicauda pacifica gen. nov., sp. nov., a prosthecate alphaproteobacterium of the family Hyphomonadaceae isolated from deep seawater.</title>
        <authorList>
            <person name="Zhang X.Y."/>
            <person name="Li G.W."/>
            <person name="Wang C.S."/>
            <person name="Zhang Y.J."/>
            <person name="Xu X.W."/>
            <person name="Li H."/>
            <person name="Liu A."/>
            <person name="Liu C."/>
            <person name="Xie B.B."/>
            <person name="Qin Q.L."/>
            <person name="Xu Z."/>
            <person name="Chen X.L."/>
            <person name="Zhou B.C."/>
            <person name="Zhang Y.Z."/>
        </authorList>
    </citation>
    <scope>NUCLEOTIDE SEQUENCE [LARGE SCALE GENOMIC DNA]</scope>
    <source>
        <strain evidence="6 7">P-1 km-3</strain>
    </source>
</reference>
<evidence type="ECO:0000256" key="5">
    <source>
        <dbReference type="PIRSR" id="PIRSR601486-1"/>
    </source>
</evidence>